<feature type="domain" description="FAD-binding PCMH-type" evidence="6">
    <location>
        <begin position="1"/>
        <end position="71"/>
    </location>
</feature>
<dbReference type="GO" id="GO:0071949">
    <property type="term" value="F:FAD binding"/>
    <property type="evidence" value="ECO:0007669"/>
    <property type="project" value="InterPro"/>
</dbReference>
<dbReference type="PANTHER" id="PTHR42973">
    <property type="entry name" value="BINDING OXIDOREDUCTASE, PUTATIVE (AFU_ORTHOLOGUE AFUA_1G17690)-RELATED"/>
    <property type="match status" value="1"/>
</dbReference>
<dbReference type="InterPro" id="IPR016166">
    <property type="entry name" value="FAD-bd_PCMH"/>
</dbReference>
<reference evidence="7" key="2">
    <citation type="submission" date="2023-07" db="EMBL/GenBank/DDBJ databases">
        <authorList>
            <consortium name="Lawrence Berkeley National Laboratory"/>
            <person name="Haridas S."/>
            <person name="Hensen N."/>
            <person name="Bonometti L."/>
            <person name="Westerberg I."/>
            <person name="Brannstrom I.O."/>
            <person name="Guillou S."/>
            <person name="Cros-Aarteil S."/>
            <person name="Calhoun S."/>
            <person name="Kuo A."/>
            <person name="Mondo S."/>
            <person name="Pangilinan J."/>
            <person name="Riley R."/>
            <person name="LaButti K."/>
            <person name="Andreopoulos B."/>
            <person name="Lipzen A."/>
            <person name="Chen C."/>
            <person name="Yanf M."/>
            <person name="Daum C."/>
            <person name="Ng V."/>
            <person name="Clum A."/>
            <person name="Steindorff A."/>
            <person name="Ohm R."/>
            <person name="Martin F."/>
            <person name="Silar P."/>
            <person name="Natvig D."/>
            <person name="Lalanne C."/>
            <person name="Gautier V."/>
            <person name="Ament-velasquez S.L."/>
            <person name="Kruys A."/>
            <person name="Hutchinson M.I."/>
            <person name="Powell A.J."/>
            <person name="Barry K."/>
            <person name="Miller A.N."/>
            <person name="Grigoriev I.V."/>
            <person name="Debuchy R."/>
            <person name="Gladieux P."/>
            <person name="Thoren M.H."/>
            <person name="Johannesson H."/>
        </authorList>
    </citation>
    <scope>NUCLEOTIDE SEQUENCE</scope>
    <source>
        <strain evidence="7">FGSC 1904</strain>
    </source>
</reference>
<evidence type="ECO:0000259" key="6">
    <source>
        <dbReference type="PROSITE" id="PS51387"/>
    </source>
</evidence>
<evidence type="ECO:0000313" key="8">
    <source>
        <dbReference type="Proteomes" id="UP001281003"/>
    </source>
</evidence>
<comment type="similarity">
    <text evidence="1">Belongs to the oxygen-dependent FAD-linked oxidoreductase family.</text>
</comment>
<proteinExistence type="inferred from homology"/>
<keyword evidence="4" id="KW-0274">FAD</keyword>
<keyword evidence="3" id="KW-0732">Signal</keyword>
<dbReference type="PROSITE" id="PS51387">
    <property type="entry name" value="FAD_PCMH"/>
    <property type="match status" value="1"/>
</dbReference>
<reference evidence="7" key="1">
    <citation type="journal article" date="2023" name="Mol. Phylogenet. Evol.">
        <title>Genome-scale phylogeny and comparative genomics of the fungal order Sordariales.</title>
        <authorList>
            <person name="Hensen N."/>
            <person name="Bonometti L."/>
            <person name="Westerberg I."/>
            <person name="Brannstrom I.O."/>
            <person name="Guillou S."/>
            <person name="Cros-Aarteil S."/>
            <person name="Calhoun S."/>
            <person name="Haridas S."/>
            <person name="Kuo A."/>
            <person name="Mondo S."/>
            <person name="Pangilinan J."/>
            <person name="Riley R."/>
            <person name="LaButti K."/>
            <person name="Andreopoulos B."/>
            <person name="Lipzen A."/>
            <person name="Chen C."/>
            <person name="Yan M."/>
            <person name="Daum C."/>
            <person name="Ng V."/>
            <person name="Clum A."/>
            <person name="Steindorff A."/>
            <person name="Ohm R.A."/>
            <person name="Martin F."/>
            <person name="Silar P."/>
            <person name="Natvig D.O."/>
            <person name="Lalanne C."/>
            <person name="Gautier V."/>
            <person name="Ament-Velasquez S.L."/>
            <person name="Kruys A."/>
            <person name="Hutchinson M.I."/>
            <person name="Powell A.J."/>
            <person name="Barry K."/>
            <person name="Miller A.N."/>
            <person name="Grigoriev I.V."/>
            <person name="Debuchy R."/>
            <person name="Gladieux P."/>
            <person name="Hiltunen Thoren M."/>
            <person name="Johannesson H."/>
        </authorList>
    </citation>
    <scope>NUCLEOTIDE SEQUENCE</scope>
    <source>
        <strain evidence="7">FGSC 1904</strain>
    </source>
</reference>
<dbReference type="SUPFAM" id="SSF56176">
    <property type="entry name" value="FAD-binding/transporter-associated domain-like"/>
    <property type="match status" value="1"/>
</dbReference>
<name>A0AAE0P9D8_SORBR</name>
<dbReference type="GO" id="GO:0016491">
    <property type="term" value="F:oxidoreductase activity"/>
    <property type="evidence" value="ECO:0007669"/>
    <property type="project" value="UniProtKB-KW"/>
</dbReference>
<evidence type="ECO:0000256" key="3">
    <source>
        <dbReference type="ARBA" id="ARBA00022729"/>
    </source>
</evidence>
<dbReference type="EMBL" id="JAUTDP010000010">
    <property type="protein sequence ID" value="KAK3395744.1"/>
    <property type="molecule type" value="Genomic_DNA"/>
</dbReference>
<evidence type="ECO:0000256" key="2">
    <source>
        <dbReference type="ARBA" id="ARBA00022630"/>
    </source>
</evidence>
<dbReference type="Gene3D" id="3.30.465.10">
    <property type="match status" value="1"/>
</dbReference>
<dbReference type="InterPro" id="IPR050416">
    <property type="entry name" value="FAD-linked_Oxidoreductase"/>
</dbReference>
<accession>A0AAE0P9D8</accession>
<dbReference type="InterPro" id="IPR036318">
    <property type="entry name" value="FAD-bd_PCMH-like_sf"/>
</dbReference>
<evidence type="ECO:0000256" key="5">
    <source>
        <dbReference type="ARBA" id="ARBA00023002"/>
    </source>
</evidence>
<dbReference type="AlphaFoldDB" id="A0AAE0P9D8"/>
<evidence type="ECO:0000256" key="1">
    <source>
        <dbReference type="ARBA" id="ARBA00005466"/>
    </source>
</evidence>
<evidence type="ECO:0000313" key="7">
    <source>
        <dbReference type="EMBL" id="KAK3395744.1"/>
    </source>
</evidence>
<protein>
    <recommendedName>
        <fullName evidence="6">FAD-binding PCMH-type domain-containing protein</fullName>
    </recommendedName>
</protein>
<dbReference type="PANTHER" id="PTHR42973:SF32">
    <property type="entry name" value="FAD-LINKED OXIDOREDUCTASE AFOF"/>
    <property type="match status" value="1"/>
</dbReference>
<keyword evidence="8" id="KW-1185">Reference proteome</keyword>
<dbReference type="InterPro" id="IPR012951">
    <property type="entry name" value="BBE"/>
</dbReference>
<gene>
    <name evidence="7" type="ORF">B0T20DRAFT_419747</name>
</gene>
<comment type="caution">
    <text evidence="7">The sequence shown here is derived from an EMBL/GenBank/DDBJ whole genome shotgun (WGS) entry which is preliminary data.</text>
</comment>
<dbReference type="Proteomes" id="UP001281003">
    <property type="component" value="Unassembled WGS sequence"/>
</dbReference>
<keyword evidence="5" id="KW-0560">Oxidoreductase</keyword>
<evidence type="ECO:0000256" key="4">
    <source>
        <dbReference type="ARBA" id="ARBA00022827"/>
    </source>
</evidence>
<organism evidence="7 8">
    <name type="scientific">Sordaria brevicollis</name>
    <dbReference type="NCBI Taxonomy" id="83679"/>
    <lineage>
        <taxon>Eukaryota</taxon>
        <taxon>Fungi</taxon>
        <taxon>Dikarya</taxon>
        <taxon>Ascomycota</taxon>
        <taxon>Pezizomycotina</taxon>
        <taxon>Sordariomycetes</taxon>
        <taxon>Sordariomycetidae</taxon>
        <taxon>Sordariales</taxon>
        <taxon>Sordariaceae</taxon>
        <taxon>Sordaria</taxon>
    </lineage>
</organism>
<sequence length="330" mass="36905">MIGATIGAGIGRLDGVHGLVIDALESVRLVTANGDIVEASKTKNPELFWGIRGAGANFGIITSATYKMHKNMGDIISFDLIYEPEKNVTLFNTIANMYLPPGLTVETIMAYNETTAKPTIIISSTYAGGSEAEARRWMQPLLRLNPWYTDIKPIPWKKMSTDTTLGLDKEVCANSQVYDVYGVNLRRHDAATWVKTFNKLAKFFEEQPEARPSVVVLETWPNQAVMSYPDSSTAYPWRDATTYVMIQMRWDAPGNPVETVADAMGRELRDDYAKTSGYNGLTVYVNYAHGDETIEQIYGRNKLPRLAQLKKKWDPSSIFGFHNPLPTSYP</sequence>
<keyword evidence="2" id="KW-0285">Flavoprotein</keyword>
<dbReference type="InterPro" id="IPR016169">
    <property type="entry name" value="FAD-bd_PCMH_sub2"/>
</dbReference>
<dbReference type="Pfam" id="PF08031">
    <property type="entry name" value="BBE"/>
    <property type="match status" value="1"/>
</dbReference>
<dbReference type="Gene3D" id="3.40.462.20">
    <property type="match status" value="1"/>
</dbReference>